<organism evidence="2 3">
    <name type="scientific">Burkholderia mayonis</name>
    <dbReference type="NCBI Taxonomy" id="1385591"/>
    <lineage>
        <taxon>Bacteria</taxon>
        <taxon>Pseudomonadati</taxon>
        <taxon>Pseudomonadota</taxon>
        <taxon>Betaproteobacteria</taxon>
        <taxon>Burkholderiales</taxon>
        <taxon>Burkholderiaceae</taxon>
        <taxon>Burkholderia</taxon>
        <taxon>pseudomallei group</taxon>
    </lineage>
</organism>
<dbReference type="EMBL" id="CP013388">
    <property type="protein sequence ID" value="AOJ07899.1"/>
    <property type="molecule type" value="Genomic_DNA"/>
</dbReference>
<feature type="region of interest" description="Disordered" evidence="1">
    <location>
        <begin position="183"/>
        <end position="203"/>
    </location>
</feature>
<reference evidence="2 3" key="1">
    <citation type="submission" date="2015-12" db="EMBL/GenBank/DDBJ databases">
        <title>Diversity of Burkholderia near neighbor genomes.</title>
        <authorList>
            <person name="Sahl J."/>
            <person name="Wagner D."/>
            <person name="Keim P."/>
        </authorList>
    </citation>
    <scope>NUCLEOTIDE SEQUENCE [LARGE SCALE GENOMIC DNA]</scope>
    <source>
        <strain evidence="2 3">BDU8</strain>
    </source>
</reference>
<feature type="compositionally biased region" description="Basic and acidic residues" evidence="1">
    <location>
        <begin position="120"/>
        <end position="135"/>
    </location>
</feature>
<feature type="region of interest" description="Disordered" evidence="1">
    <location>
        <begin position="104"/>
        <end position="138"/>
    </location>
</feature>
<gene>
    <name evidence="2" type="ORF">WS71_11745</name>
</gene>
<proteinExistence type="predicted"/>
<dbReference type="AlphaFoldDB" id="A0A1B4FW58"/>
<name>A0A1B4FW58_9BURK</name>
<dbReference type="Proteomes" id="UP000067711">
    <property type="component" value="Chromosome 2"/>
</dbReference>
<feature type="compositionally biased region" description="Low complexity" evidence="1">
    <location>
        <begin position="70"/>
        <end position="81"/>
    </location>
</feature>
<protein>
    <submittedName>
        <fullName evidence="2">Uncharacterized protein</fullName>
    </submittedName>
</protein>
<accession>A0A1B4FW58</accession>
<evidence type="ECO:0000313" key="2">
    <source>
        <dbReference type="EMBL" id="AOJ07899.1"/>
    </source>
</evidence>
<feature type="region of interest" description="Disordered" evidence="1">
    <location>
        <begin position="62"/>
        <end position="83"/>
    </location>
</feature>
<evidence type="ECO:0000313" key="3">
    <source>
        <dbReference type="Proteomes" id="UP000067711"/>
    </source>
</evidence>
<sequence>MKMRTMPIPIPMSMSMSMSMPMRLPLPLPLPSSSLLARDAAGGFDDAPHRVDASRNRMALARRRRQAGNRAPPAAEAARVAPRARRESLRAPVLGAPRVVGGRETRTAAPSWRARARRRDAREHSDDDRAGRLREQPSAADCTVVEMRRDDEPAARRCRDGRASATQRGRTCRVFVRGRRFRASGPCPGAARHRAHTREREPM</sequence>
<evidence type="ECO:0000256" key="1">
    <source>
        <dbReference type="SAM" id="MobiDB-lite"/>
    </source>
</evidence>